<dbReference type="EMBL" id="QRWX01000004">
    <property type="protein sequence ID" value="RGT54296.1"/>
    <property type="molecule type" value="Genomic_DNA"/>
</dbReference>
<dbReference type="Proteomes" id="UP000284731">
    <property type="component" value="Unassembled WGS sequence"/>
</dbReference>
<evidence type="ECO:0000313" key="3">
    <source>
        <dbReference type="Proteomes" id="UP000284731"/>
    </source>
</evidence>
<feature type="signal peptide" evidence="1">
    <location>
        <begin position="1"/>
        <end position="22"/>
    </location>
</feature>
<protein>
    <recommendedName>
        <fullName evidence="4">Lipoprotein</fullName>
    </recommendedName>
</protein>
<dbReference type="AlphaFoldDB" id="A0A412PBN2"/>
<dbReference type="RefSeq" id="WP_118765265.1">
    <property type="nucleotide sequence ID" value="NZ_CABJCF010000004.1"/>
</dbReference>
<evidence type="ECO:0008006" key="4">
    <source>
        <dbReference type="Google" id="ProtNLM"/>
    </source>
</evidence>
<accession>A0A412PBN2</accession>
<comment type="caution">
    <text evidence="2">The sequence shown here is derived from an EMBL/GenBank/DDBJ whole genome shotgun (WGS) entry which is preliminary data.</text>
</comment>
<sequence length="295" mass="34768">MKNIRKIILSFFTFILVLNLSACQNSTKKASENVHAFTTELRDAKNLEYVSQVYRKYLNTQEEHKIYRSEMITRQGKIQFNPQIYLEAYNERKADYVNQYDQKTFFDEALITIGAPYRLDHGEQIYSPSEGVTYTGYVNKQKQLEWKPTQDWKYGKVKEDPKLGHNEEFLKLYEAYAEQFTRTEDNQFVYLEFKGDVKDNLDLIGAFHSSVFKSNMFTDERDYITGVNIQIKLVMEKVEDGDKKIVPSEAKIILTTTSENTEKKWNATSEDHFEFYYRNFNKVGEIEKPEGVILQ</sequence>
<feature type="chain" id="PRO_5039266408" description="Lipoprotein" evidence="1">
    <location>
        <begin position="23"/>
        <end position="295"/>
    </location>
</feature>
<evidence type="ECO:0000256" key="1">
    <source>
        <dbReference type="SAM" id="SignalP"/>
    </source>
</evidence>
<gene>
    <name evidence="2" type="ORF">DWX20_09020</name>
</gene>
<reference evidence="2 3" key="1">
    <citation type="submission" date="2018-08" db="EMBL/GenBank/DDBJ databases">
        <title>A genome reference for cultivated species of the human gut microbiota.</title>
        <authorList>
            <person name="Zou Y."/>
            <person name="Xue W."/>
            <person name="Luo G."/>
        </authorList>
    </citation>
    <scope>NUCLEOTIDE SEQUENCE [LARGE SCALE GENOMIC DNA]</scope>
    <source>
        <strain evidence="2 3">AF18-46</strain>
    </source>
</reference>
<name>A0A412PBN2_9FIRM</name>
<evidence type="ECO:0000313" key="2">
    <source>
        <dbReference type="EMBL" id="RGT54296.1"/>
    </source>
</evidence>
<keyword evidence="1" id="KW-0732">Signal</keyword>
<proteinExistence type="predicted"/>
<organism evidence="2 3">
    <name type="scientific">Solobacterium moorei</name>
    <dbReference type="NCBI Taxonomy" id="102148"/>
    <lineage>
        <taxon>Bacteria</taxon>
        <taxon>Bacillati</taxon>
        <taxon>Bacillota</taxon>
        <taxon>Erysipelotrichia</taxon>
        <taxon>Erysipelotrichales</taxon>
        <taxon>Erysipelotrichaceae</taxon>
        <taxon>Solobacterium</taxon>
    </lineage>
</organism>